<gene>
    <name evidence="1" type="ORF">DSO57_1012588</name>
</gene>
<evidence type="ECO:0000313" key="1">
    <source>
        <dbReference type="EMBL" id="KAJ9089470.1"/>
    </source>
</evidence>
<accession>A0ACC2UQR8</accession>
<sequence length="99" mass="10974">MSIRPGEQILVSKSYLPADFFNQATKGLLTPSQFREKIEKQSAPKPTKEKEAEVKATLKRPVQDSAVAHKHAARKTRSSKKLPLTDGSSDDDGSMYKSE</sequence>
<keyword evidence="2" id="KW-1185">Reference proteome</keyword>
<dbReference type="EMBL" id="QTSX02000045">
    <property type="protein sequence ID" value="KAJ9089470.1"/>
    <property type="molecule type" value="Genomic_DNA"/>
</dbReference>
<evidence type="ECO:0000313" key="2">
    <source>
        <dbReference type="Proteomes" id="UP001165960"/>
    </source>
</evidence>
<organism evidence="1 2">
    <name type="scientific">Entomophthora muscae</name>
    <dbReference type="NCBI Taxonomy" id="34485"/>
    <lineage>
        <taxon>Eukaryota</taxon>
        <taxon>Fungi</taxon>
        <taxon>Fungi incertae sedis</taxon>
        <taxon>Zoopagomycota</taxon>
        <taxon>Entomophthoromycotina</taxon>
        <taxon>Entomophthoromycetes</taxon>
        <taxon>Entomophthorales</taxon>
        <taxon>Entomophthoraceae</taxon>
        <taxon>Entomophthora</taxon>
    </lineage>
</organism>
<dbReference type="Proteomes" id="UP001165960">
    <property type="component" value="Unassembled WGS sequence"/>
</dbReference>
<proteinExistence type="predicted"/>
<protein>
    <submittedName>
        <fullName evidence="1">Uncharacterized protein</fullName>
    </submittedName>
</protein>
<reference evidence="1" key="1">
    <citation type="submission" date="2022-04" db="EMBL/GenBank/DDBJ databases">
        <title>Genome of the entomopathogenic fungus Entomophthora muscae.</title>
        <authorList>
            <person name="Elya C."/>
            <person name="Lovett B.R."/>
            <person name="Lee E."/>
            <person name="Macias A.M."/>
            <person name="Hajek A.E."/>
            <person name="De Bivort B.L."/>
            <person name="Kasson M.T."/>
            <person name="De Fine Licht H.H."/>
            <person name="Stajich J.E."/>
        </authorList>
    </citation>
    <scope>NUCLEOTIDE SEQUENCE</scope>
    <source>
        <strain evidence="1">Berkeley</strain>
    </source>
</reference>
<name>A0ACC2UQR8_9FUNG</name>
<comment type="caution">
    <text evidence="1">The sequence shown here is derived from an EMBL/GenBank/DDBJ whole genome shotgun (WGS) entry which is preliminary data.</text>
</comment>